<dbReference type="InterPro" id="IPR043504">
    <property type="entry name" value="Peptidase_S1_PA_chymotrypsin"/>
</dbReference>
<keyword evidence="3 10" id="KW-0732">Signal</keyword>
<keyword evidence="4" id="KW-0378">Hydrolase</keyword>
<comment type="caution">
    <text evidence="12">The sequence shown here is derived from an EMBL/GenBank/DDBJ whole genome shotgun (WGS) entry which is preliminary data.</text>
</comment>
<gene>
    <name evidence="12" type="ORF">JD82_04041</name>
</gene>
<evidence type="ECO:0000313" key="12">
    <source>
        <dbReference type="EMBL" id="TWH22165.1"/>
    </source>
</evidence>
<dbReference type="PIRSF" id="PIRSF001134">
    <property type="entry name" value="Streptogrisin"/>
    <property type="match status" value="1"/>
</dbReference>
<evidence type="ECO:0000313" key="13">
    <source>
        <dbReference type="Proteomes" id="UP000317303"/>
    </source>
</evidence>
<evidence type="ECO:0000256" key="2">
    <source>
        <dbReference type="ARBA" id="ARBA00022670"/>
    </source>
</evidence>
<dbReference type="InterPro" id="IPR004236">
    <property type="entry name" value="Pept_S1_alpha_lytic"/>
</dbReference>
<dbReference type="AlphaFoldDB" id="A0A660CM52"/>
<evidence type="ECO:0000256" key="1">
    <source>
        <dbReference type="ARBA" id="ARBA00007664"/>
    </source>
</evidence>
<dbReference type="Proteomes" id="UP000317303">
    <property type="component" value="Unassembled WGS sequence"/>
</dbReference>
<reference evidence="12 13" key="1">
    <citation type="submission" date="2019-07" db="EMBL/GenBank/DDBJ databases">
        <title>R&amp;d 2014.</title>
        <authorList>
            <person name="Klenk H.-P."/>
        </authorList>
    </citation>
    <scope>NUCLEOTIDE SEQUENCE [LARGE SCALE GENOMIC DNA]</scope>
    <source>
        <strain evidence="12 13">DSM 43194</strain>
    </source>
</reference>
<dbReference type="InterPro" id="IPR001316">
    <property type="entry name" value="Pept_S1A_streptogrisin"/>
</dbReference>
<sequence>MKTSRKTAITAVAGALALGMFAPATAASASVPGIEGYSDVVANEAITTLSSERGVSEVAAATLLQTQQNSVDALDELRSSLSSDIVSEYLDASGKPVVNVATKAAAAKAEAAGATAKVVSRTAEQLDAARAQLESVSVAHTSVGLDPQNNQLVVTIADQAKDSAAAKLTQKAAQLGDAVRVEHVAGGMEKAIYNGEAITGGGSRCSAGFNVNDGSQDYILDAGHCTAGVAEWNVGPSIDASFPGNDYGLIRNDTGSAPGAVTLWDGTTQSISSASDATVGQDICKSGSTTQLTCGTVQATNVTVNYPEGAVSGLVQTSAEVNSGDSGGCLFSGSTGLGITSGMGGGSSYFQPVTEALSAYGMSLN</sequence>
<protein>
    <submittedName>
        <fullName evidence="12">Streptogrisin D</fullName>
    </submittedName>
</protein>
<feature type="active site" description="Charge relay system" evidence="8">
    <location>
        <position position="326"/>
    </location>
</feature>
<feature type="signal peptide" evidence="10">
    <location>
        <begin position="1"/>
        <end position="26"/>
    </location>
</feature>
<feature type="disulfide bond" evidence="9">
    <location>
        <begin position="284"/>
        <end position="294"/>
    </location>
</feature>
<evidence type="ECO:0000256" key="10">
    <source>
        <dbReference type="SAM" id="SignalP"/>
    </source>
</evidence>
<dbReference type="GO" id="GO:0006508">
    <property type="term" value="P:proteolysis"/>
    <property type="evidence" value="ECO:0007669"/>
    <property type="project" value="UniProtKB-KW"/>
</dbReference>
<feature type="active site" description="Charge relay system" evidence="8">
    <location>
        <position position="224"/>
    </location>
</feature>
<feature type="disulfide bond" evidence="9">
    <location>
        <begin position="205"/>
        <end position="225"/>
    </location>
</feature>
<dbReference type="RefSeq" id="WP_030532933.1">
    <property type="nucleotide sequence ID" value="NZ_JOIJ01000010.1"/>
</dbReference>
<evidence type="ECO:0000256" key="7">
    <source>
        <dbReference type="ARBA" id="ARBA00023157"/>
    </source>
</evidence>
<evidence type="ECO:0000256" key="6">
    <source>
        <dbReference type="ARBA" id="ARBA00023145"/>
    </source>
</evidence>
<name>A0A660CM52_9PSEU</name>
<feature type="domain" description="Peptidase S1A alpha-lytic prodomain" evidence="11">
    <location>
        <begin position="121"/>
        <end position="174"/>
    </location>
</feature>
<proteinExistence type="inferred from homology"/>
<dbReference type="CDD" id="cd21112">
    <property type="entry name" value="alphaLP-like"/>
    <property type="match status" value="1"/>
</dbReference>
<evidence type="ECO:0000259" key="11">
    <source>
        <dbReference type="Pfam" id="PF02983"/>
    </source>
</evidence>
<keyword evidence="2" id="KW-0645">Protease</keyword>
<keyword evidence="6" id="KW-0865">Zymogen</keyword>
<dbReference type="PRINTS" id="PR00861">
    <property type="entry name" value="ALYTICPTASE"/>
</dbReference>
<dbReference type="Gene3D" id="2.40.10.10">
    <property type="entry name" value="Trypsin-like serine proteases"/>
    <property type="match status" value="2"/>
</dbReference>
<feature type="chain" id="PRO_5038465720" evidence="10">
    <location>
        <begin position="27"/>
        <end position="365"/>
    </location>
</feature>
<keyword evidence="7 9" id="KW-1015">Disulfide bond</keyword>
<dbReference type="Pfam" id="PF02983">
    <property type="entry name" value="Pro_Al_protease"/>
    <property type="match status" value="1"/>
</dbReference>
<dbReference type="OrthoDB" id="8781117at2"/>
<dbReference type="SUPFAM" id="SSF50494">
    <property type="entry name" value="Trypsin-like serine proteases"/>
    <property type="match status" value="1"/>
</dbReference>
<evidence type="ECO:0000256" key="8">
    <source>
        <dbReference type="PIRSR" id="PIRSR001134-1"/>
    </source>
</evidence>
<dbReference type="InterPro" id="IPR009003">
    <property type="entry name" value="Peptidase_S1_PA"/>
</dbReference>
<evidence type="ECO:0000256" key="3">
    <source>
        <dbReference type="ARBA" id="ARBA00022729"/>
    </source>
</evidence>
<dbReference type="GO" id="GO:0004252">
    <property type="term" value="F:serine-type endopeptidase activity"/>
    <property type="evidence" value="ECO:0007669"/>
    <property type="project" value="InterPro"/>
</dbReference>
<dbReference type="GO" id="GO:0005576">
    <property type="term" value="C:extracellular region"/>
    <property type="evidence" value="ECO:0007669"/>
    <property type="project" value="InterPro"/>
</dbReference>
<accession>A0A660CM52</accession>
<evidence type="ECO:0000256" key="4">
    <source>
        <dbReference type="ARBA" id="ARBA00022801"/>
    </source>
</evidence>
<dbReference type="EMBL" id="VLJV01000001">
    <property type="protein sequence ID" value="TWH22165.1"/>
    <property type="molecule type" value="Genomic_DNA"/>
</dbReference>
<evidence type="ECO:0000256" key="5">
    <source>
        <dbReference type="ARBA" id="ARBA00022825"/>
    </source>
</evidence>
<comment type="similarity">
    <text evidence="1">Belongs to the peptidase S1 family.</text>
</comment>
<feature type="active site" description="Charge relay system" evidence="8">
    <location>
        <position position="246"/>
    </location>
</feature>
<keyword evidence="5" id="KW-0720">Serine protease</keyword>
<evidence type="ECO:0000256" key="9">
    <source>
        <dbReference type="PIRSR" id="PIRSR001134-2"/>
    </source>
</evidence>
<organism evidence="12 13">
    <name type="scientific">Prauserella rugosa</name>
    <dbReference type="NCBI Taxonomy" id="43354"/>
    <lineage>
        <taxon>Bacteria</taxon>
        <taxon>Bacillati</taxon>
        <taxon>Actinomycetota</taxon>
        <taxon>Actinomycetes</taxon>
        <taxon>Pseudonocardiales</taxon>
        <taxon>Pseudonocardiaceae</taxon>
        <taxon>Prauserella</taxon>
    </lineage>
</organism>
<keyword evidence="13" id="KW-1185">Reference proteome</keyword>